<dbReference type="EMBL" id="KN833747">
    <property type="protein sequence ID" value="KIK21797.1"/>
    <property type="molecule type" value="Genomic_DNA"/>
</dbReference>
<dbReference type="Proteomes" id="UP000054018">
    <property type="component" value="Unassembled WGS sequence"/>
</dbReference>
<gene>
    <name evidence="1" type="ORF">PISMIDRAFT_12078</name>
</gene>
<reference evidence="1 2" key="1">
    <citation type="submission" date="2014-04" db="EMBL/GenBank/DDBJ databases">
        <authorList>
            <consortium name="DOE Joint Genome Institute"/>
            <person name="Kuo A."/>
            <person name="Kohler A."/>
            <person name="Costa M.D."/>
            <person name="Nagy L.G."/>
            <person name="Floudas D."/>
            <person name="Copeland A."/>
            <person name="Barry K.W."/>
            <person name="Cichocki N."/>
            <person name="Veneault-Fourrey C."/>
            <person name="LaButti K."/>
            <person name="Lindquist E.A."/>
            <person name="Lipzen A."/>
            <person name="Lundell T."/>
            <person name="Morin E."/>
            <person name="Murat C."/>
            <person name="Sun H."/>
            <person name="Tunlid A."/>
            <person name="Henrissat B."/>
            <person name="Grigoriev I.V."/>
            <person name="Hibbett D.S."/>
            <person name="Martin F."/>
            <person name="Nordberg H.P."/>
            <person name="Cantor M.N."/>
            <person name="Hua S.X."/>
        </authorList>
    </citation>
    <scope>NUCLEOTIDE SEQUENCE [LARGE SCALE GENOMIC DNA]</scope>
    <source>
        <strain evidence="1 2">441</strain>
    </source>
</reference>
<accession>A0A0C9ZH13</accession>
<evidence type="ECO:0000313" key="2">
    <source>
        <dbReference type="Proteomes" id="UP000054018"/>
    </source>
</evidence>
<keyword evidence="2" id="KW-1185">Reference proteome</keyword>
<reference evidence="2" key="2">
    <citation type="submission" date="2015-01" db="EMBL/GenBank/DDBJ databases">
        <title>Evolutionary Origins and Diversification of the Mycorrhizal Mutualists.</title>
        <authorList>
            <consortium name="DOE Joint Genome Institute"/>
            <consortium name="Mycorrhizal Genomics Consortium"/>
            <person name="Kohler A."/>
            <person name="Kuo A."/>
            <person name="Nagy L.G."/>
            <person name="Floudas D."/>
            <person name="Copeland A."/>
            <person name="Barry K.W."/>
            <person name="Cichocki N."/>
            <person name="Veneault-Fourrey C."/>
            <person name="LaButti K."/>
            <person name="Lindquist E.A."/>
            <person name="Lipzen A."/>
            <person name="Lundell T."/>
            <person name="Morin E."/>
            <person name="Murat C."/>
            <person name="Riley R."/>
            <person name="Ohm R."/>
            <person name="Sun H."/>
            <person name="Tunlid A."/>
            <person name="Henrissat B."/>
            <person name="Grigoriev I.V."/>
            <person name="Hibbett D.S."/>
            <person name="Martin F."/>
        </authorList>
    </citation>
    <scope>NUCLEOTIDE SEQUENCE [LARGE SCALE GENOMIC DNA]</scope>
    <source>
        <strain evidence="2">441</strain>
    </source>
</reference>
<proteinExistence type="predicted"/>
<evidence type="ECO:0000313" key="1">
    <source>
        <dbReference type="EMBL" id="KIK21797.1"/>
    </source>
</evidence>
<dbReference type="HOGENOM" id="CLU_211736_0_0_1"/>
<sequence>MVQKIVEGKDHHHIWKAEWHGRELSIFEKSECCKLALENFYSVLEQFLP</sequence>
<dbReference type="AlphaFoldDB" id="A0A0C9ZH13"/>
<protein>
    <submittedName>
        <fullName evidence="1">Uncharacterized protein</fullName>
    </submittedName>
</protein>
<organism evidence="1 2">
    <name type="scientific">Pisolithus microcarpus 441</name>
    <dbReference type="NCBI Taxonomy" id="765257"/>
    <lineage>
        <taxon>Eukaryota</taxon>
        <taxon>Fungi</taxon>
        <taxon>Dikarya</taxon>
        <taxon>Basidiomycota</taxon>
        <taxon>Agaricomycotina</taxon>
        <taxon>Agaricomycetes</taxon>
        <taxon>Agaricomycetidae</taxon>
        <taxon>Boletales</taxon>
        <taxon>Sclerodermatineae</taxon>
        <taxon>Pisolithaceae</taxon>
        <taxon>Pisolithus</taxon>
    </lineage>
</organism>
<name>A0A0C9ZH13_9AGAM</name>